<feature type="non-terminal residue" evidence="1">
    <location>
        <position position="30"/>
    </location>
</feature>
<comment type="caution">
    <text evidence="1">The sequence shown here is derived from an EMBL/GenBank/DDBJ whole genome shotgun (WGS) entry which is preliminary data.</text>
</comment>
<organism evidence="1">
    <name type="scientific">marine sediment metagenome</name>
    <dbReference type="NCBI Taxonomy" id="412755"/>
    <lineage>
        <taxon>unclassified sequences</taxon>
        <taxon>metagenomes</taxon>
        <taxon>ecological metagenomes</taxon>
    </lineage>
</organism>
<name>X1I5I9_9ZZZZ</name>
<protein>
    <submittedName>
        <fullName evidence="1">Uncharacterized protein</fullName>
    </submittedName>
</protein>
<dbReference type="AlphaFoldDB" id="X1I5I9"/>
<evidence type="ECO:0000313" key="1">
    <source>
        <dbReference type="EMBL" id="GAH61369.1"/>
    </source>
</evidence>
<sequence>MLRYEGKPLPTIKELDTKGDNQNVIYLSTL</sequence>
<dbReference type="EMBL" id="BARU01017612">
    <property type="protein sequence ID" value="GAH61369.1"/>
    <property type="molecule type" value="Genomic_DNA"/>
</dbReference>
<proteinExistence type="predicted"/>
<accession>X1I5I9</accession>
<reference evidence="1" key="1">
    <citation type="journal article" date="2014" name="Front. Microbiol.">
        <title>High frequency of phylogenetically diverse reductive dehalogenase-homologous genes in deep subseafloor sedimentary metagenomes.</title>
        <authorList>
            <person name="Kawai M."/>
            <person name="Futagami T."/>
            <person name="Toyoda A."/>
            <person name="Takaki Y."/>
            <person name="Nishi S."/>
            <person name="Hori S."/>
            <person name="Arai W."/>
            <person name="Tsubouchi T."/>
            <person name="Morono Y."/>
            <person name="Uchiyama I."/>
            <person name="Ito T."/>
            <person name="Fujiyama A."/>
            <person name="Inagaki F."/>
            <person name="Takami H."/>
        </authorList>
    </citation>
    <scope>NUCLEOTIDE SEQUENCE</scope>
    <source>
        <strain evidence="1">Expedition CK06-06</strain>
    </source>
</reference>
<gene>
    <name evidence="1" type="ORF">S03H2_29199</name>
</gene>